<dbReference type="Proteomes" id="UP000053558">
    <property type="component" value="Unassembled WGS sequence"/>
</dbReference>
<evidence type="ECO:0000313" key="2">
    <source>
        <dbReference type="EMBL" id="EIW73944.1"/>
    </source>
</evidence>
<accession>R7SFS7</accession>
<feature type="region of interest" description="Disordered" evidence="1">
    <location>
        <begin position="44"/>
        <end position="105"/>
    </location>
</feature>
<dbReference type="AlphaFoldDB" id="R7SFS7"/>
<sequence>MDTFEQLLDEVFTDIYRMLINSSPPPDATPIDTDPASKVIEGTLDHTMAPPSPNVPARVEPIAAPPPVHTQMQQSGPSLRPRPASEAPTGAKRQGRGGGTYWWMD</sequence>
<protein>
    <submittedName>
        <fullName evidence="2">Uncharacterized protein</fullName>
    </submittedName>
</protein>
<evidence type="ECO:0000313" key="3">
    <source>
        <dbReference type="Proteomes" id="UP000053558"/>
    </source>
</evidence>
<name>R7SFS7_CONPW</name>
<evidence type="ECO:0000256" key="1">
    <source>
        <dbReference type="SAM" id="MobiDB-lite"/>
    </source>
</evidence>
<proteinExistence type="predicted"/>
<dbReference type="RefSeq" id="XP_007775874.1">
    <property type="nucleotide sequence ID" value="XM_007777684.1"/>
</dbReference>
<dbReference type="EMBL" id="JH711598">
    <property type="protein sequence ID" value="EIW73944.1"/>
    <property type="molecule type" value="Genomic_DNA"/>
</dbReference>
<gene>
    <name evidence="2" type="ORF">CONPUDRAFT_160543</name>
</gene>
<dbReference type="GeneID" id="19204312"/>
<keyword evidence="3" id="KW-1185">Reference proteome</keyword>
<feature type="compositionally biased region" description="Gly residues" evidence="1">
    <location>
        <begin position="96"/>
        <end position="105"/>
    </location>
</feature>
<dbReference type="KEGG" id="cput:CONPUDRAFT_160543"/>
<organism evidence="2 3">
    <name type="scientific">Coniophora puteana (strain RWD-64-598)</name>
    <name type="common">Brown rot fungus</name>
    <dbReference type="NCBI Taxonomy" id="741705"/>
    <lineage>
        <taxon>Eukaryota</taxon>
        <taxon>Fungi</taxon>
        <taxon>Dikarya</taxon>
        <taxon>Basidiomycota</taxon>
        <taxon>Agaricomycotina</taxon>
        <taxon>Agaricomycetes</taxon>
        <taxon>Agaricomycetidae</taxon>
        <taxon>Boletales</taxon>
        <taxon>Coniophorineae</taxon>
        <taxon>Coniophoraceae</taxon>
        <taxon>Coniophora</taxon>
    </lineage>
</organism>
<reference evidence="3" key="1">
    <citation type="journal article" date="2012" name="Science">
        <title>The Paleozoic origin of enzymatic lignin decomposition reconstructed from 31 fungal genomes.</title>
        <authorList>
            <person name="Floudas D."/>
            <person name="Binder M."/>
            <person name="Riley R."/>
            <person name="Barry K."/>
            <person name="Blanchette R.A."/>
            <person name="Henrissat B."/>
            <person name="Martinez A.T."/>
            <person name="Otillar R."/>
            <person name="Spatafora J.W."/>
            <person name="Yadav J.S."/>
            <person name="Aerts A."/>
            <person name="Benoit I."/>
            <person name="Boyd A."/>
            <person name="Carlson A."/>
            <person name="Copeland A."/>
            <person name="Coutinho P.M."/>
            <person name="de Vries R.P."/>
            <person name="Ferreira P."/>
            <person name="Findley K."/>
            <person name="Foster B."/>
            <person name="Gaskell J."/>
            <person name="Glotzer D."/>
            <person name="Gorecki P."/>
            <person name="Heitman J."/>
            <person name="Hesse C."/>
            <person name="Hori C."/>
            <person name="Igarashi K."/>
            <person name="Jurgens J.A."/>
            <person name="Kallen N."/>
            <person name="Kersten P."/>
            <person name="Kohler A."/>
            <person name="Kuees U."/>
            <person name="Kumar T.K.A."/>
            <person name="Kuo A."/>
            <person name="LaButti K."/>
            <person name="Larrondo L.F."/>
            <person name="Lindquist E."/>
            <person name="Ling A."/>
            <person name="Lombard V."/>
            <person name="Lucas S."/>
            <person name="Lundell T."/>
            <person name="Martin R."/>
            <person name="McLaughlin D.J."/>
            <person name="Morgenstern I."/>
            <person name="Morin E."/>
            <person name="Murat C."/>
            <person name="Nagy L.G."/>
            <person name="Nolan M."/>
            <person name="Ohm R.A."/>
            <person name="Patyshakuliyeva A."/>
            <person name="Rokas A."/>
            <person name="Ruiz-Duenas F.J."/>
            <person name="Sabat G."/>
            <person name="Salamov A."/>
            <person name="Samejima M."/>
            <person name="Schmutz J."/>
            <person name="Slot J.C."/>
            <person name="St John F."/>
            <person name="Stenlid J."/>
            <person name="Sun H."/>
            <person name="Sun S."/>
            <person name="Syed K."/>
            <person name="Tsang A."/>
            <person name="Wiebenga A."/>
            <person name="Young D."/>
            <person name="Pisabarro A."/>
            <person name="Eastwood D.C."/>
            <person name="Martin F."/>
            <person name="Cullen D."/>
            <person name="Grigoriev I.V."/>
            <person name="Hibbett D.S."/>
        </authorList>
    </citation>
    <scope>NUCLEOTIDE SEQUENCE [LARGE SCALE GENOMIC DNA]</scope>
    <source>
        <strain evidence="3">RWD-64-598 SS2</strain>
    </source>
</reference>